<sequence>MGCFIDRCRKVMDDMELGIVKKKDGDLYSAFTIRSMRSNIRVVQSFVVATRGVLRMKDVNKELVADFHQFLLDKNLAKNTISGRLNGLRFWIRRFCGEKLLDYCGERGKYPMEITTAIALSIEELRTLYI</sequence>
<gene>
    <name evidence="3" type="ORF">NCTC11432_04588</name>
</gene>
<protein>
    <recommendedName>
        <fullName evidence="2">Phage integrase SAM-like domain-containing protein</fullName>
    </recommendedName>
</protein>
<dbReference type="Proteomes" id="UP000279227">
    <property type="component" value="Chromosome"/>
</dbReference>
<dbReference type="GO" id="GO:0003677">
    <property type="term" value="F:DNA binding"/>
    <property type="evidence" value="ECO:0007669"/>
    <property type="project" value="UniProtKB-KW"/>
</dbReference>
<dbReference type="GeneID" id="93023517"/>
<keyword evidence="1" id="KW-0238">DNA-binding</keyword>
<dbReference type="OrthoDB" id="892893at2"/>
<dbReference type="InterPro" id="IPR010998">
    <property type="entry name" value="Integrase_recombinase_N"/>
</dbReference>
<evidence type="ECO:0000256" key="1">
    <source>
        <dbReference type="ARBA" id="ARBA00023125"/>
    </source>
</evidence>
<dbReference type="InterPro" id="IPR025269">
    <property type="entry name" value="SAM-like_dom"/>
</dbReference>
<evidence type="ECO:0000259" key="2">
    <source>
        <dbReference type="Pfam" id="PF13102"/>
    </source>
</evidence>
<dbReference type="KEGG" id="cgle:NCTC11432_04588"/>
<name>A0A3S4MG02_CHRGE</name>
<dbReference type="STRING" id="525257.HMPREF0204_15217"/>
<reference evidence="3 4" key="1">
    <citation type="submission" date="2018-12" db="EMBL/GenBank/DDBJ databases">
        <authorList>
            <consortium name="Pathogen Informatics"/>
        </authorList>
    </citation>
    <scope>NUCLEOTIDE SEQUENCE [LARGE SCALE GENOMIC DNA]</scope>
    <source>
        <strain evidence="3 4">NCTC11432</strain>
    </source>
</reference>
<evidence type="ECO:0000313" key="3">
    <source>
        <dbReference type="EMBL" id="VEE11037.1"/>
    </source>
</evidence>
<dbReference type="Pfam" id="PF13102">
    <property type="entry name" value="Phage_int_SAM_5"/>
    <property type="match status" value="1"/>
</dbReference>
<accession>A0A3S4MG02</accession>
<feature type="domain" description="Phage integrase SAM-like" evidence="2">
    <location>
        <begin position="29"/>
        <end position="93"/>
    </location>
</feature>
<evidence type="ECO:0000313" key="4">
    <source>
        <dbReference type="Proteomes" id="UP000279227"/>
    </source>
</evidence>
<dbReference type="EMBL" id="LR134289">
    <property type="protein sequence ID" value="VEE11037.1"/>
    <property type="molecule type" value="Genomic_DNA"/>
</dbReference>
<proteinExistence type="predicted"/>
<dbReference type="AlphaFoldDB" id="A0A3S4MG02"/>
<dbReference type="RefSeq" id="WP_126358692.1">
    <property type="nucleotide sequence ID" value="NZ_CP068486.1"/>
</dbReference>
<dbReference type="Gene3D" id="1.10.150.130">
    <property type="match status" value="1"/>
</dbReference>
<organism evidence="3 4">
    <name type="scientific">Chryseobacterium gleum</name>
    <name type="common">Flavobacterium gleum</name>
    <dbReference type="NCBI Taxonomy" id="250"/>
    <lineage>
        <taxon>Bacteria</taxon>
        <taxon>Pseudomonadati</taxon>
        <taxon>Bacteroidota</taxon>
        <taxon>Flavobacteriia</taxon>
        <taxon>Flavobacteriales</taxon>
        <taxon>Weeksellaceae</taxon>
        <taxon>Chryseobacterium group</taxon>
        <taxon>Chryseobacterium</taxon>
    </lineage>
</organism>